<accession>A0ABN7SBB3</accession>
<feature type="region of interest" description="Disordered" evidence="1">
    <location>
        <begin position="1"/>
        <end position="39"/>
    </location>
</feature>
<dbReference type="Proteomes" id="UP001158576">
    <property type="component" value="Chromosome XSR"/>
</dbReference>
<dbReference type="EMBL" id="OU015569">
    <property type="protein sequence ID" value="CAG5094207.1"/>
    <property type="molecule type" value="Genomic_DNA"/>
</dbReference>
<organism evidence="2 3">
    <name type="scientific">Oikopleura dioica</name>
    <name type="common">Tunicate</name>
    <dbReference type="NCBI Taxonomy" id="34765"/>
    <lineage>
        <taxon>Eukaryota</taxon>
        <taxon>Metazoa</taxon>
        <taxon>Chordata</taxon>
        <taxon>Tunicata</taxon>
        <taxon>Appendicularia</taxon>
        <taxon>Copelata</taxon>
        <taxon>Oikopleuridae</taxon>
        <taxon>Oikopleura</taxon>
    </lineage>
</organism>
<sequence>MTHKRKIDDTPEEAAKAAKTTQTVEPLTREDRRRVDAGWGRVDGQLYKPAKRSAFVHVDLDLAAREFAEEAEQEPLPEEKEPEAPEDDAPNEPAATQETQNEEEDEEVEVVEFHVAEEEESDKDEDDDDGTYSGYCGYPRYQFPRRAYVIDRSTGYICVVKPCDWIPDHLDFTDRDIPIFEKALKKHGPKWQVIKDEYFPRSR</sequence>
<evidence type="ECO:0000256" key="1">
    <source>
        <dbReference type="SAM" id="MobiDB-lite"/>
    </source>
</evidence>
<reference evidence="2 3" key="1">
    <citation type="submission" date="2021-04" db="EMBL/GenBank/DDBJ databases">
        <authorList>
            <person name="Bliznina A."/>
        </authorList>
    </citation>
    <scope>NUCLEOTIDE SEQUENCE [LARGE SCALE GENOMIC DNA]</scope>
</reference>
<evidence type="ECO:0000313" key="3">
    <source>
        <dbReference type="Proteomes" id="UP001158576"/>
    </source>
</evidence>
<feature type="compositionally biased region" description="Acidic residues" evidence="1">
    <location>
        <begin position="117"/>
        <end position="130"/>
    </location>
</feature>
<name>A0ABN7SBB3_OIKDI</name>
<protein>
    <submittedName>
        <fullName evidence="2">Oidioi.mRNA.OKI2018_I69.XSR.g13347.t1.cds</fullName>
    </submittedName>
</protein>
<feature type="compositionally biased region" description="Acidic residues" evidence="1">
    <location>
        <begin position="100"/>
        <end position="110"/>
    </location>
</feature>
<feature type="region of interest" description="Disordered" evidence="1">
    <location>
        <begin position="66"/>
        <end position="133"/>
    </location>
</feature>
<keyword evidence="3" id="KW-1185">Reference proteome</keyword>
<proteinExistence type="predicted"/>
<feature type="compositionally biased region" description="Basic and acidic residues" evidence="1">
    <location>
        <begin position="1"/>
        <end position="16"/>
    </location>
</feature>
<gene>
    <name evidence="2" type="ORF">OKIOD_LOCUS4905</name>
</gene>
<feature type="compositionally biased region" description="Basic and acidic residues" evidence="1">
    <location>
        <begin position="27"/>
        <end position="36"/>
    </location>
</feature>
<evidence type="ECO:0000313" key="2">
    <source>
        <dbReference type="EMBL" id="CAG5094207.1"/>
    </source>
</evidence>